<dbReference type="EC" id="1.1.1.290" evidence="5"/>
<evidence type="ECO:0000256" key="1">
    <source>
        <dbReference type="ARBA" id="ARBA00022490"/>
    </source>
</evidence>
<evidence type="ECO:0000256" key="3">
    <source>
        <dbReference type="ARBA" id="ARBA00023027"/>
    </source>
</evidence>
<evidence type="ECO:0000313" key="8">
    <source>
        <dbReference type="EMBL" id="EXY75926.1"/>
    </source>
</evidence>
<keyword evidence="2 5" id="KW-0560">Oxidoreductase</keyword>
<dbReference type="GO" id="GO:0033711">
    <property type="term" value="F:4-phosphoerythronate dehydrogenase activity"/>
    <property type="evidence" value="ECO:0007669"/>
    <property type="project" value="UniProtKB-EC"/>
</dbReference>
<dbReference type="GO" id="GO:0046983">
    <property type="term" value="F:protein dimerization activity"/>
    <property type="evidence" value="ECO:0007669"/>
    <property type="project" value="InterPro"/>
</dbReference>
<gene>
    <name evidence="5" type="primary">pdxB</name>
    <name evidence="8" type="ORF">M124_0135</name>
</gene>
<evidence type="ECO:0000259" key="7">
    <source>
        <dbReference type="Pfam" id="PF02826"/>
    </source>
</evidence>
<comment type="subunit">
    <text evidence="5">Homodimer.</text>
</comment>
<accession>A0A015TYF6</accession>
<comment type="pathway">
    <text evidence="5">Cofactor biosynthesis; pyridoxine 5'-phosphate biosynthesis; pyridoxine 5'-phosphate from D-erythrose 4-phosphate: step 2/5.</text>
</comment>
<comment type="catalytic activity">
    <reaction evidence="5">
        <text>4-phospho-D-erythronate + NAD(+) = (R)-3-hydroxy-2-oxo-4-phosphooxybutanoate + NADH + H(+)</text>
        <dbReference type="Rhea" id="RHEA:18829"/>
        <dbReference type="ChEBI" id="CHEBI:15378"/>
        <dbReference type="ChEBI" id="CHEBI:57540"/>
        <dbReference type="ChEBI" id="CHEBI:57945"/>
        <dbReference type="ChEBI" id="CHEBI:58538"/>
        <dbReference type="ChEBI" id="CHEBI:58766"/>
        <dbReference type="EC" id="1.1.1.290"/>
    </reaction>
</comment>
<dbReference type="InterPro" id="IPR006140">
    <property type="entry name" value="D-isomer_DH_NAD-bd"/>
</dbReference>
<dbReference type="HAMAP" id="MF_01825">
    <property type="entry name" value="PdxB"/>
    <property type="match status" value="1"/>
</dbReference>
<feature type="domain" description="D-isomer specific 2-hydroxyacid dehydrogenase NAD-binding" evidence="7">
    <location>
        <begin position="108"/>
        <end position="257"/>
    </location>
</feature>
<dbReference type="UniPathway" id="UPA00244">
    <property type="reaction ID" value="UER00310"/>
</dbReference>
<keyword evidence="1 5" id="KW-0963">Cytoplasm</keyword>
<evidence type="ECO:0000256" key="5">
    <source>
        <dbReference type="HAMAP-Rule" id="MF_01825"/>
    </source>
</evidence>
<comment type="similarity">
    <text evidence="5">Belongs to the D-isomer specific 2-hydroxyacid dehydrogenase family. PdxB subfamily.</text>
</comment>
<dbReference type="SUPFAM" id="SSF52283">
    <property type="entry name" value="Formate/glycerate dehydrogenase catalytic domain-like"/>
    <property type="match status" value="1"/>
</dbReference>
<feature type="binding site" evidence="5">
    <location>
        <position position="46"/>
    </location>
    <ligand>
        <name>substrate</name>
    </ligand>
</feature>
<evidence type="ECO:0000313" key="9">
    <source>
        <dbReference type="Proteomes" id="UP000020529"/>
    </source>
</evidence>
<feature type="binding site" evidence="5">
    <location>
        <position position="67"/>
    </location>
    <ligand>
        <name>substrate</name>
    </ligand>
</feature>
<proteinExistence type="inferred from homology"/>
<dbReference type="Pfam" id="PF02826">
    <property type="entry name" value="2-Hacid_dh_C"/>
    <property type="match status" value="1"/>
</dbReference>
<comment type="subcellular location">
    <subcellularLocation>
        <location evidence="5">Cytoplasm</location>
    </subcellularLocation>
</comment>
<dbReference type="AlphaFoldDB" id="A0A015TYF6"/>
<dbReference type="InterPro" id="IPR050223">
    <property type="entry name" value="D-isomer_2-hydroxyacid_DH"/>
</dbReference>
<evidence type="ECO:0000259" key="6">
    <source>
        <dbReference type="Pfam" id="PF00389"/>
    </source>
</evidence>
<dbReference type="Proteomes" id="UP000020529">
    <property type="component" value="Unassembled WGS sequence"/>
</dbReference>
<dbReference type="Gene3D" id="3.40.50.720">
    <property type="entry name" value="NAD(P)-binding Rossmann-like Domain"/>
    <property type="match status" value="2"/>
</dbReference>
<feature type="active site" evidence="5">
    <location>
        <position position="209"/>
    </location>
</feature>
<dbReference type="SUPFAM" id="SSF51735">
    <property type="entry name" value="NAD(P)-binding Rossmann-fold domains"/>
    <property type="match status" value="1"/>
</dbReference>
<feature type="binding site" evidence="5">
    <location>
        <position position="259"/>
    </location>
    <ligand>
        <name>substrate</name>
    </ligand>
</feature>
<evidence type="ECO:0000256" key="4">
    <source>
        <dbReference type="ARBA" id="ARBA00023096"/>
    </source>
</evidence>
<keyword evidence="3 5" id="KW-0520">NAD</keyword>
<dbReference type="GO" id="GO:0005829">
    <property type="term" value="C:cytosol"/>
    <property type="evidence" value="ECO:0007669"/>
    <property type="project" value="TreeGrafter"/>
</dbReference>
<dbReference type="InterPro" id="IPR020921">
    <property type="entry name" value="Erythronate-4-P_DHase"/>
</dbReference>
<dbReference type="GO" id="GO:0016618">
    <property type="term" value="F:hydroxypyruvate reductase [NAD(P)H] activity"/>
    <property type="evidence" value="ECO:0007669"/>
    <property type="project" value="TreeGrafter"/>
</dbReference>
<keyword evidence="4 5" id="KW-0664">Pyridoxine biosynthesis</keyword>
<dbReference type="GO" id="GO:0030267">
    <property type="term" value="F:glyoxylate reductase (NADPH) activity"/>
    <property type="evidence" value="ECO:0007669"/>
    <property type="project" value="TreeGrafter"/>
</dbReference>
<comment type="function">
    <text evidence="5">Catalyzes the oxidation of erythronate-4-phosphate to 3-hydroxy-2-oxo-4-phosphonooxybutanoate.</text>
</comment>
<dbReference type="Gene3D" id="3.30.1370.170">
    <property type="match status" value="1"/>
</dbReference>
<feature type="active site" evidence="5">
    <location>
        <position position="238"/>
    </location>
</feature>
<feature type="binding site" evidence="5">
    <location>
        <position position="233"/>
    </location>
    <ligand>
        <name>NAD(+)</name>
        <dbReference type="ChEBI" id="CHEBI:57540"/>
    </ligand>
</feature>
<comment type="caution">
    <text evidence="8">The sequence shown here is derived from an EMBL/GenBank/DDBJ whole genome shotgun (WGS) entry which is preliminary data.</text>
</comment>
<feature type="binding site" evidence="5">
    <location>
        <position position="147"/>
    </location>
    <ligand>
        <name>NAD(+)</name>
        <dbReference type="ChEBI" id="CHEBI:57540"/>
    </ligand>
</feature>
<feature type="domain" description="D-isomer specific 2-hydroxyacid dehydrogenase catalytic" evidence="6">
    <location>
        <begin position="9"/>
        <end position="280"/>
    </location>
</feature>
<dbReference type="InterPro" id="IPR036291">
    <property type="entry name" value="NAD(P)-bd_dom_sf"/>
</dbReference>
<name>A0A015TYF6_BACFG</name>
<dbReference type="PANTHER" id="PTHR10996:SF283">
    <property type="entry name" value="GLYOXYLATE_HYDROXYPYRUVATE REDUCTASE B"/>
    <property type="match status" value="1"/>
</dbReference>
<dbReference type="PATRIC" id="fig|1339315.3.peg.953"/>
<dbReference type="InterPro" id="IPR029753">
    <property type="entry name" value="D-isomer_DH_CS"/>
</dbReference>
<evidence type="ECO:0000256" key="2">
    <source>
        <dbReference type="ARBA" id="ARBA00023002"/>
    </source>
</evidence>
<organism evidence="8 9">
    <name type="scientific">Bacteroides fragilis str. 3988T(B)14</name>
    <dbReference type="NCBI Taxonomy" id="1339315"/>
    <lineage>
        <taxon>Bacteria</taxon>
        <taxon>Pseudomonadati</taxon>
        <taxon>Bacteroidota</taxon>
        <taxon>Bacteroidia</taxon>
        <taxon>Bacteroidales</taxon>
        <taxon>Bacteroidaceae</taxon>
        <taxon>Bacteroides</taxon>
    </lineage>
</organism>
<dbReference type="EMBL" id="JGCY01000220">
    <property type="protein sequence ID" value="EXY75926.1"/>
    <property type="molecule type" value="Genomic_DNA"/>
</dbReference>
<dbReference type="GO" id="GO:0051287">
    <property type="term" value="F:NAD binding"/>
    <property type="evidence" value="ECO:0007669"/>
    <property type="project" value="InterPro"/>
</dbReference>
<dbReference type="Pfam" id="PF00389">
    <property type="entry name" value="2-Hacid_dh"/>
    <property type="match status" value="1"/>
</dbReference>
<dbReference type="InterPro" id="IPR006139">
    <property type="entry name" value="D-isomer_2_OHA_DH_cat_dom"/>
</dbReference>
<dbReference type="InterPro" id="IPR038251">
    <property type="entry name" value="PdxB_dimer_sf"/>
</dbReference>
<reference evidence="8 9" key="1">
    <citation type="submission" date="2014-02" db="EMBL/GenBank/DDBJ databases">
        <authorList>
            <person name="Sears C."/>
            <person name="Carroll K."/>
            <person name="Sack B.R."/>
            <person name="Qadri F."/>
            <person name="Myers L.L."/>
            <person name="Chung G.-T."/>
            <person name="Escheverria P."/>
            <person name="Fraser C.M."/>
            <person name="Sadzewicz L."/>
            <person name="Shefchek K.A."/>
            <person name="Tallon L."/>
            <person name="Das S.P."/>
            <person name="Daugherty S."/>
            <person name="Mongodin E.F."/>
        </authorList>
    </citation>
    <scope>NUCLEOTIDE SEQUENCE [LARGE SCALE GENOMIC DNA]</scope>
    <source>
        <strain evidence="9">3988T(B)14</strain>
    </source>
</reference>
<dbReference type="PROSITE" id="PS00671">
    <property type="entry name" value="D_2_HYDROXYACID_DH_3"/>
    <property type="match status" value="1"/>
</dbReference>
<feature type="active site" description="Proton donor" evidence="5">
    <location>
        <position position="255"/>
    </location>
</feature>
<protein>
    <recommendedName>
        <fullName evidence="5">Erythronate-4-phosphate dehydrogenase</fullName>
        <ecNumber evidence="5">1.1.1.290</ecNumber>
    </recommendedName>
</protein>
<dbReference type="GO" id="GO:0008615">
    <property type="term" value="P:pyridoxine biosynthetic process"/>
    <property type="evidence" value="ECO:0007669"/>
    <property type="project" value="UniProtKB-UniRule"/>
</dbReference>
<feature type="binding site" evidence="5">
    <location>
        <position position="258"/>
    </location>
    <ligand>
        <name>NAD(+)</name>
        <dbReference type="ChEBI" id="CHEBI:57540"/>
    </ligand>
</feature>
<dbReference type="PANTHER" id="PTHR10996">
    <property type="entry name" value="2-HYDROXYACID DEHYDROGENASE-RELATED"/>
    <property type="match status" value="1"/>
</dbReference>
<comment type="caution">
    <text evidence="5">Lacks conserved residue(s) required for the propagation of feature annotation.</text>
</comment>
<dbReference type="RefSeq" id="WP_005801916.1">
    <property type="nucleotide sequence ID" value="NZ_JGCY01000220.1"/>
</dbReference>
<sequence>MKVIVDNKIPYIREAIEQIADEVIYTPGKDFTPELVQDADALIIRTRTRCDRSLLAGSKVKFIATATIGFDHIDTAYCREAGITWTNAPGCNSASVAQYIQSALFILQQTRGMKLNQMTIGIVGVGNVGSKVADVARKLGIQVMLNDLPREEREESTMFASLKSIAEKCDIITFHVPLYKEGKYKTYHLADKHFFHSLKKGAVIMNTSRGEVIETEALLEALRSGILSDAVIDVWEHEPDIDLELLEKVIIGTPHIAGYSADGKANATRMSLEALCRFFRIETDYRITPPEPKNKLISTATYEEASLMIYDPRRDSDALKSHPGLFEQLRGDYPLRREEGAYRIVITK</sequence>
<dbReference type="CDD" id="cd12158">
    <property type="entry name" value="ErythrP_dh"/>
    <property type="match status" value="1"/>
</dbReference>
<dbReference type="NCBIfam" id="NF001309">
    <property type="entry name" value="PRK00257.1"/>
    <property type="match status" value="1"/>
</dbReference>